<dbReference type="InterPro" id="IPR011009">
    <property type="entry name" value="Kinase-like_dom_sf"/>
</dbReference>
<dbReference type="Gene3D" id="2.130.10.10">
    <property type="entry name" value="YVTN repeat-like/Quinoprotein amine dehydrogenase"/>
    <property type="match status" value="4"/>
</dbReference>
<feature type="repeat" description="WD" evidence="3">
    <location>
        <begin position="861"/>
        <end position="902"/>
    </location>
</feature>
<keyword evidence="8" id="KW-0808">Transferase</keyword>
<evidence type="ECO:0000313" key="9">
    <source>
        <dbReference type="Proteomes" id="UP000320176"/>
    </source>
</evidence>
<feature type="domain" description="Protein kinase" evidence="7">
    <location>
        <begin position="90"/>
        <end position="376"/>
    </location>
</feature>
<evidence type="ECO:0000259" key="7">
    <source>
        <dbReference type="PROSITE" id="PS50011"/>
    </source>
</evidence>
<dbReference type="InterPro" id="IPR024977">
    <property type="entry name" value="Apc4-like_WD40_dom"/>
</dbReference>
<dbReference type="PROSITE" id="PS00678">
    <property type="entry name" value="WD_REPEATS_1"/>
    <property type="match status" value="3"/>
</dbReference>
<evidence type="ECO:0000256" key="6">
    <source>
        <dbReference type="SAM" id="Phobius"/>
    </source>
</evidence>
<evidence type="ECO:0000256" key="3">
    <source>
        <dbReference type="PROSITE-ProRule" id="PRU00221"/>
    </source>
</evidence>
<keyword evidence="9" id="KW-1185">Reference proteome</keyword>
<dbReference type="EMBL" id="SJPN01000001">
    <property type="protein sequence ID" value="TWU07494.1"/>
    <property type="molecule type" value="Genomic_DNA"/>
</dbReference>
<dbReference type="SUPFAM" id="SSF50998">
    <property type="entry name" value="Quinoprotein alcohol dehydrogenase-like"/>
    <property type="match status" value="1"/>
</dbReference>
<dbReference type="Pfam" id="PF00069">
    <property type="entry name" value="Pkinase"/>
    <property type="match status" value="1"/>
</dbReference>
<comment type="caution">
    <text evidence="8">The sequence shown here is derived from an EMBL/GenBank/DDBJ whole genome shotgun (WGS) entry which is preliminary data.</text>
</comment>
<dbReference type="InterPro" id="IPR036322">
    <property type="entry name" value="WD40_repeat_dom_sf"/>
</dbReference>
<dbReference type="InterPro" id="IPR001680">
    <property type="entry name" value="WD40_rpt"/>
</dbReference>
<dbReference type="EC" id="2.7.11.1" evidence="8"/>
<evidence type="ECO:0000256" key="1">
    <source>
        <dbReference type="ARBA" id="ARBA00022574"/>
    </source>
</evidence>
<protein>
    <submittedName>
        <fullName evidence="8">Serine/threonine-protein kinase PknB</fullName>
        <ecNumber evidence="8">2.7.11.1</ecNumber>
    </submittedName>
</protein>
<dbReference type="PROSITE" id="PS50082">
    <property type="entry name" value="WD_REPEATS_2"/>
    <property type="match status" value="6"/>
</dbReference>
<feature type="transmembrane region" description="Helical" evidence="6">
    <location>
        <begin position="401"/>
        <end position="424"/>
    </location>
</feature>
<dbReference type="InterPro" id="IPR011047">
    <property type="entry name" value="Quinoprotein_ADH-like_sf"/>
</dbReference>
<feature type="repeat" description="WD" evidence="3">
    <location>
        <begin position="617"/>
        <end position="658"/>
    </location>
</feature>
<dbReference type="PANTHER" id="PTHR22847">
    <property type="entry name" value="WD40 REPEAT PROTEIN"/>
    <property type="match status" value="1"/>
</dbReference>
<gene>
    <name evidence="8" type="primary">pknB_2</name>
    <name evidence="8" type="ORF">Pla52n_00670</name>
</gene>
<evidence type="ECO:0000256" key="5">
    <source>
        <dbReference type="SAM" id="MobiDB-lite"/>
    </source>
</evidence>
<dbReference type="OrthoDB" id="500858at2"/>
<keyword evidence="6" id="KW-0472">Membrane</keyword>
<feature type="repeat" description="WD" evidence="3">
    <location>
        <begin position="1040"/>
        <end position="1081"/>
    </location>
</feature>
<reference evidence="8 9" key="1">
    <citation type="submission" date="2019-02" db="EMBL/GenBank/DDBJ databases">
        <title>Deep-cultivation of Planctomycetes and their phenomic and genomic characterization uncovers novel biology.</title>
        <authorList>
            <person name="Wiegand S."/>
            <person name="Jogler M."/>
            <person name="Boedeker C."/>
            <person name="Pinto D."/>
            <person name="Vollmers J."/>
            <person name="Rivas-Marin E."/>
            <person name="Kohn T."/>
            <person name="Peeters S.H."/>
            <person name="Heuer A."/>
            <person name="Rast P."/>
            <person name="Oberbeckmann S."/>
            <person name="Bunk B."/>
            <person name="Jeske O."/>
            <person name="Meyerdierks A."/>
            <person name="Storesund J.E."/>
            <person name="Kallscheuer N."/>
            <person name="Luecker S."/>
            <person name="Lage O.M."/>
            <person name="Pohl T."/>
            <person name="Merkel B.J."/>
            <person name="Hornburger P."/>
            <person name="Mueller R.-W."/>
            <person name="Bruemmer F."/>
            <person name="Labrenz M."/>
            <person name="Spormann A.M."/>
            <person name="Op Den Camp H."/>
            <person name="Overmann J."/>
            <person name="Amann R."/>
            <person name="Jetten M.S.M."/>
            <person name="Mascher T."/>
            <person name="Medema M.H."/>
            <person name="Devos D.P."/>
            <person name="Kaster A.-K."/>
            <person name="Ovreas L."/>
            <person name="Rohde M."/>
            <person name="Galperin M.Y."/>
            <person name="Jogler C."/>
        </authorList>
    </citation>
    <scope>NUCLEOTIDE SEQUENCE [LARGE SCALE GENOMIC DNA]</scope>
    <source>
        <strain evidence="8 9">Pla52n</strain>
    </source>
</reference>
<dbReference type="SMART" id="SM00220">
    <property type="entry name" value="S_TKc"/>
    <property type="match status" value="1"/>
</dbReference>
<dbReference type="PRINTS" id="PR00320">
    <property type="entry name" value="GPROTEINBRPT"/>
</dbReference>
<feature type="region of interest" description="Disordered" evidence="5">
    <location>
        <begin position="1"/>
        <end position="76"/>
    </location>
</feature>
<proteinExistence type="predicted"/>
<dbReference type="GO" id="GO:0005524">
    <property type="term" value="F:ATP binding"/>
    <property type="evidence" value="ECO:0007669"/>
    <property type="project" value="InterPro"/>
</dbReference>
<dbReference type="SMART" id="SM00320">
    <property type="entry name" value="WD40"/>
    <property type="match status" value="13"/>
</dbReference>
<name>A0A5C6BAG3_9BACT</name>
<dbReference type="SUPFAM" id="SSF56112">
    <property type="entry name" value="Protein kinase-like (PK-like)"/>
    <property type="match status" value="1"/>
</dbReference>
<dbReference type="PROSITE" id="PS50011">
    <property type="entry name" value="PROTEIN_KINASE_DOM"/>
    <property type="match status" value="1"/>
</dbReference>
<keyword evidence="6" id="KW-0812">Transmembrane</keyword>
<dbReference type="Gene3D" id="3.30.200.20">
    <property type="entry name" value="Phosphorylase Kinase, domain 1"/>
    <property type="match status" value="1"/>
</dbReference>
<dbReference type="InterPro" id="IPR019775">
    <property type="entry name" value="WD40_repeat_CS"/>
</dbReference>
<dbReference type="Pfam" id="PF12894">
    <property type="entry name" value="ANAPC4_WD40"/>
    <property type="match status" value="1"/>
</dbReference>
<dbReference type="CDD" id="cd00200">
    <property type="entry name" value="WD40"/>
    <property type="match status" value="2"/>
</dbReference>
<keyword evidence="4" id="KW-0175">Coiled coil</keyword>
<sequence>MNDSTNDNDDQDLPTIPPGAISNGPSTSGPADELTLPAHGPDPASSLGSSADEATLPPDSSSDGEDELGTLPGPQSNWRVGGKIRYFGDYELVSEIARGGMGVVYRARQTSLNRIVALKMILAGQLAGEQEVQRFHAEAEAAANLDHPGIVPIYEVGEVDGQHYFSMGYVDGSSLSELIAEHPLAPADAAQLTLKIAEAIQYAHQQGVIHRDLKPANVLIQKRGEHSGASVSSALSTTSGSQATLSQWSPRVTDFGLAKQIQGNDQLTASGQILGTPSYMPPEQAAGKIDEIDHRADVYSLGGILYALVTGRPPFQAASHLDTLMQVLEKEPVPPRQLAPKTPRDLETIALKALEKDPRRRYQTAGELAEDLQRFLSGEPILARSITPIERAWRWAKRKPLIAGLGALAAMLLVVVSIGGPLAAVQQSSLRSLAEDREDQANQAKLAAESAAEKEKAAKLVAERANDALTQEKEKSERTLYARTISLAYQAWQDDNVTRSEDLLNNTPPKYRDWEWEYVKKLCHSDKQTLRGHAGIPFRMQMSADGKTLVSIGRVHSVPSIDVAVYLWDLASGTVTQKYPYRGFAISPDATRVALETVSDGPVVIMDVATGKELLQIPAHNGGTAWANFNFDGTQLVTTGPDKSIRIWNAQTGERVLEITDEARRMVHDVNFSPDGKRLVWKTFDGMIQIYDATNGKKVDEIEDRNYRIDAIDVAISPDNQILAVASNGPIHLYDADSSEQIASLYGHRNSVLSVCFSPDGKRIASSGLDGTIRIWDVAQRREMFRFRGHKLGTVYGVWSVAYTPDGQWLLSGGADTTIKIWPADGGDGYIREAALADADDVAQVQAASVYPDPSQEKDWLVGNLSFVESAAFSPDGKRVATASKDDTVRLFDLASRKNTHTFTDHDQHVGAVAFSPDGKWLASGEGGVNESLTGKLMIWDLDQMKKRQVIQGHEGPIAKLIFSPDSKLIYSATGSQAVPHRGELIAWDFGQEKIAFRSDQIGGVTDMALSPDGKVLAVASYIHPVHLIDSATGELIKKLGNDQEIFYAVGFSPDGKQLATGKRSWEVGVWDVESGERLWEKIDHSSAVMGVAFSPDGRRVISSGVDRSTRLWDAESGDMLIELKGDSMEVFDVAVSPNGKTILTFGEAPYVTVRDLGSGELFLADESADGQWPVIFSDDFDRADLGDGWTVVNGDWEINDGAAKGTLKLMPSVPIPNFSATTLIPKAWFPSVVEIEFDAWAPSGIVIETKLADAANENALDSLFVAADQPYFNQTRQGGSVVVQAAGGFSETARSGPRNWFEPGRKYKLKTVRQHGRWEMFVDGKPLLQADVPDSMWVPSIQIQGSFGKAGDVFFIDNLVVRAPESTRDEVAATDLEFKLRNELKLTSLVVKSIEQREDVSDSVKKLALQYANLQKEDGAERKKAVKQLLLDPESELTSYQPFIDLLNEELKDSDDFEYRQLLAAAHYRSGDLSAALDFLKQAEAAHQSTELMSHPIHMALLALVSHAKEDQPRVRLAIDRLTELMRSEHWQKDANAVAWANKVEQEISLPEPEDKTLAEDIEAIKMLTFEPQQRARCHFDLADFFATYTDDAVHVEGREATPNQYDIEISHADYVKTQRIFSQGAPSIEELFVRGRADVDIDGDEAVQTSEYVWAIPFGSWRFENKVKLRRVGGSWKIYHERNGLTGLKTNGNVLVSKPADWETLDRLVAAGRQQDDRWELMLRLVDATRHQEAYDLAKELVQAENAAPELWADLSLQSFSICDPVTMESAAKKAVQIKSDLISAPYLRSIAVQDNLPDEALDLGHGIKVQTPTFYRDASVRDFAVPGQALRGWFPTRRSALIVFFAKDGNDVAIEKMADGLVDGLKTSLNVSVYRKGLTKIAGIDSADAIVEGFGTGRSMSKTLDSEAKGTIARWVVIPRGNDLIGCLLSAHREEFDQRNAEFQTWLQLLEIENE</sequence>
<dbReference type="InterPro" id="IPR000719">
    <property type="entry name" value="Prot_kinase_dom"/>
</dbReference>
<dbReference type="Gene3D" id="1.10.510.10">
    <property type="entry name" value="Transferase(Phosphotransferase) domain 1"/>
    <property type="match status" value="1"/>
</dbReference>
<feature type="coiled-coil region" evidence="4">
    <location>
        <begin position="434"/>
        <end position="479"/>
    </location>
</feature>
<feature type="compositionally biased region" description="Acidic residues" evidence="5">
    <location>
        <begin position="1"/>
        <end position="12"/>
    </location>
</feature>
<evidence type="ECO:0000256" key="4">
    <source>
        <dbReference type="SAM" id="Coils"/>
    </source>
</evidence>
<dbReference type="InterPro" id="IPR008271">
    <property type="entry name" value="Ser/Thr_kinase_AS"/>
</dbReference>
<dbReference type="Pfam" id="PF00400">
    <property type="entry name" value="WD40"/>
    <property type="match status" value="6"/>
</dbReference>
<dbReference type="Proteomes" id="UP000320176">
    <property type="component" value="Unassembled WGS sequence"/>
</dbReference>
<evidence type="ECO:0000313" key="8">
    <source>
        <dbReference type="EMBL" id="TWU07494.1"/>
    </source>
</evidence>
<keyword evidence="2" id="KW-0677">Repeat</keyword>
<dbReference type="CDD" id="cd14014">
    <property type="entry name" value="STKc_PknB_like"/>
    <property type="match status" value="1"/>
</dbReference>
<dbReference type="SUPFAM" id="SSF50978">
    <property type="entry name" value="WD40 repeat-like"/>
    <property type="match status" value="1"/>
</dbReference>
<keyword evidence="8" id="KW-0418">Kinase</keyword>
<dbReference type="InterPro" id="IPR015943">
    <property type="entry name" value="WD40/YVTN_repeat-like_dom_sf"/>
</dbReference>
<feature type="repeat" description="WD" evidence="3">
    <location>
        <begin position="1082"/>
        <end position="1123"/>
    </location>
</feature>
<dbReference type="PROSITE" id="PS00108">
    <property type="entry name" value="PROTEIN_KINASE_ST"/>
    <property type="match status" value="1"/>
</dbReference>
<keyword evidence="1 3" id="KW-0853">WD repeat</keyword>
<organism evidence="8 9">
    <name type="scientific">Stieleria varia</name>
    <dbReference type="NCBI Taxonomy" id="2528005"/>
    <lineage>
        <taxon>Bacteria</taxon>
        <taxon>Pseudomonadati</taxon>
        <taxon>Planctomycetota</taxon>
        <taxon>Planctomycetia</taxon>
        <taxon>Pirellulales</taxon>
        <taxon>Pirellulaceae</taxon>
        <taxon>Stieleria</taxon>
    </lineage>
</organism>
<evidence type="ECO:0000256" key="2">
    <source>
        <dbReference type="ARBA" id="ARBA00022737"/>
    </source>
</evidence>
<feature type="repeat" description="WD" evidence="3">
    <location>
        <begin position="798"/>
        <end position="822"/>
    </location>
</feature>
<dbReference type="PANTHER" id="PTHR22847:SF637">
    <property type="entry name" value="WD REPEAT DOMAIN 5B"/>
    <property type="match status" value="1"/>
</dbReference>
<dbReference type="PROSITE" id="PS50294">
    <property type="entry name" value="WD_REPEATS_REGION"/>
    <property type="match status" value="5"/>
</dbReference>
<keyword evidence="6" id="KW-1133">Transmembrane helix</keyword>
<feature type="repeat" description="WD" evidence="3">
    <location>
        <begin position="745"/>
        <end position="786"/>
    </location>
</feature>
<accession>A0A5C6BAG3</accession>
<dbReference type="InterPro" id="IPR020472">
    <property type="entry name" value="WD40_PAC1"/>
</dbReference>
<dbReference type="RefSeq" id="WP_146517711.1">
    <property type="nucleotide sequence ID" value="NZ_CP151726.1"/>
</dbReference>
<dbReference type="GO" id="GO:0004674">
    <property type="term" value="F:protein serine/threonine kinase activity"/>
    <property type="evidence" value="ECO:0007669"/>
    <property type="project" value="UniProtKB-EC"/>
</dbReference>